<dbReference type="AlphaFoldDB" id="A0A3G9G516"/>
<evidence type="ECO:0000313" key="4">
    <source>
        <dbReference type="EMBL" id="BBF80054.1"/>
    </source>
</evidence>
<dbReference type="RefSeq" id="WP_126420294.1">
    <property type="nucleotide sequence ID" value="NZ_AP018827.1"/>
</dbReference>
<dbReference type="Proteomes" id="UP000278756">
    <property type="component" value="Chromosome 1"/>
</dbReference>
<accession>A0A3G9G516</accession>
<keyword evidence="1 2" id="KW-0597">Phosphoprotein</keyword>
<dbReference type="EMBL" id="AP018827">
    <property type="protein sequence ID" value="BBF80054.1"/>
    <property type="molecule type" value="Genomic_DNA"/>
</dbReference>
<organism evidence="4 5">
    <name type="scientific">Asticcacaulis excentricus</name>
    <dbReference type="NCBI Taxonomy" id="78587"/>
    <lineage>
        <taxon>Bacteria</taxon>
        <taxon>Pseudomonadati</taxon>
        <taxon>Pseudomonadota</taxon>
        <taxon>Alphaproteobacteria</taxon>
        <taxon>Caulobacterales</taxon>
        <taxon>Caulobacteraceae</taxon>
        <taxon>Asticcacaulis</taxon>
    </lineage>
</organism>
<reference evidence="5" key="2">
    <citation type="journal article" date="2017" name="Plant Physiol. Biochem.">
        <title>Differential oxidative and antioxidative response of duckweed Lemna minor toward plant growth promoting/inhibiting bacteria.</title>
        <authorList>
            <person name="Ishizawa H."/>
            <person name="Kuroda M."/>
            <person name="Morikawa M."/>
            <person name="Ike M."/>
        </authorList>
    </citation>
    <scope>NUCLEOTIDE SEQUENCE [LARGE SCALE GENOMIC DNA]</scope>
    <source>
        <strain evidence="5">M6</strain>
    </source>
</reference>
<protein>
    <submittedName>
        <fullName evidence="4">Periplasmic sensor hybrid histidine kinase</fullName>
    </submittedName>
</protein>
<evidence type="ECO:0000256" key="2">
    <source>
        <dbReference type="PROSITE-ProRule" id="PRU00169"/>
    </source>
</evidence>
<proteinExistence type="predicted"/>
<reference evidence="5" key="1">
    <citation type="journal article" date="2017" name="Biotechnol. Biofuels">
        <title>Evaluation of environmental bacterial communities as a factor affecting the growth of duckweed Lemna minor.</title>
        <authorList>
            <person name="Ishizawa H."/>
            <person name="Kuroda M."/>
            <person name="Morikawa M."/>
            <person name="Ike M."/>
        </authorList>
    </citation>
    <scope>NUCLEOTIDE SEQUENCE [LARGE SCALE GENOMIC DNA]</scope>
    <source>
        <strain evidence="5">M6</strain>
    </source>
</reference>
<dbReference type="OrthoDB" id="9808843at2"/>
<keyword evidence="4" id="KW-0418">Kinase</keyword>
<dbReference type="PANTHER" id="PTHR45339:SF5">
    <property type="entry name" value="HISTIDINE KINASE"/>
    <property type="match status" value="1"/>
</dbReference>
<dbReference type="GO" id="GO:0000160">
    <property type="term" value="P:phosphorelay signal transduction system"/>
    <property type="evidence" value="ECO:0007669"/>
    <property type="project" value="InterPro"/>
</dbReference>
<dbReference type="Pfam" id="PF00072">
    <property type="entry name" value="Response_reg"/>
    <property type="match status" value="1"/>
</dbReference>
<name>A0A3G9G516_9CAUL</name>
<dbReference type="SUPFAM" id="SSF52172">
    <property type="entry name" value="CheY-like"/>
    <property type="match status" value="1"/>
</dbReference>
<dbReference type="GO" id="GO:0016301">
    <property type="term" value="F:kinase activity"/>
    <property type="evidence" value="ECO:0007669"/>
    <property type="project" value="UniProtKB-KW"/>
</dbReference>
<dbReference type="InterPro" id="IPR011006">
    <property type="entry name" value="CheY-like_superfamily"/>
</dbReference>
<dbReference type="SMART" id="SM00448">
    <property type="entry name" value="REC"/>
    <property type="match status" value="1"/>
</dbReference>
<dbReference type="Gene3D" id="3.40.50.2300">
    <property type="match status" value="1"/>
</dbReference>
<evidence type="ECO:0000259" key="3">
    <source>
        <dbReference type="PROSITE" id="PS50110"/>
    </source>
</evidence>
<sequence length="164" mass="18058">MVSLHPEKRFEVIRMAKPYPASPLNLSPLTQTGEGPIRILVVEDNPANALVASLFLEQMGYAHDRAENGREAIEAYQAGRYGLILMDLQMPEMDGYEATRRIRALERETGRAAVPIVALTAHALSGDREACLLAGMDAYLSKPFRPDELQACLERLTAARPPVA</sequence>
<gene>
    <name evidence="4" type="ORF">EM6_0632</name>
</gene>
<evidence type="ECO:0000256" key="1">
    <source>
        <dbReference type="ARBA" id="ARBA00022553"/>
    </source>
</evidence>
<dbReference type="PANTHER" id="PTHR45339">
    <property type="entry name" value="HYBRID SIGNAL TRANSDUCTION HISTIDINE KINASE J"/>
    <property type="match status" value="1"/>
</dbReference>
<feature type="modified residue" description="4-aspartylphosphate" evidence="2">
    <location>
        <position position="87"/>
    </location>
</feature>
<feature type="domain" description="Response regulatory" evidence="3">
    <location>
        <begin position="38"/>
        <end position="157"/>
    </location>
</feature>
<evidence type="ECO:0000313" key="5">
    <source>
        <dbReference type="Proteomes" id="UP000278756"/>
    </source>
</evidence>
<dbReference type="PROSITE" id="PS50110">
    <property type="entry name" value="RESPONSE_REGULATORY"/>
    <property type="match status" value="1"/>
</dbReference>
<keyword evidence="4" id="KW-0808">Transferase</keyword>
<dbReference type="InterPro" id="IPR001789">
    <property type="entry name" value="Sig_transdc_resp-reg_receiver"/>
</dbReference>
<dbReference type="CDD" id="cd17546">
    <property type="entry name" value="REC_hyHK_CKI1_RcsC-like"/>
    <property type="match status" value="1"/>
</dbReference>